<proteinExistence type="predicted"/>
<feature type="transmembrane region" description="Helical" evidence="6">
    <location>
        <begin position="36"/>
        <end position="52"/>
    </location>
</feature>
<keyword evidence="2" id="KW-1003">Cell membrane</keyword>
<dbReference type="PANTHER" id="PTHR34857:SF2">
    <property type="entry name" value="SLL0384 PROTEIN"/>
    <property type="match status" value="1"/>
</dbReference>
<organism evidence="7 8">
    <name type="scientific">Paenisporosarcina macmurdoensis</name>
    <dbReference type="NCBI Taxonomy" id="212659"/>
    <lineage>
        <taxon>Bacteria</taxon>
        <taxon>Bacillati</taxon>
        <taxon>Bacillota</taxon>
        <taxon>Bacilli</taxon>
        <taxon>Bacillales</taxon>
        <taxon>Caryophanaceae</taxon>
        <taxon>Paenisporosarcina</taxon>
    </lineage>
</organism>
<dbReference type="CDD" id="cd16914">
    <property type="entry name" value="EcfT"/>
    <property type="match status" value="1"/>
</dbReference>
<dbReference type="RefSeq" id="WP_377732911.1">
    <property type="nucleotide sequence ID" value="NZ_JBHSRI010000004.1"/>
</dbReference>
<keyword evidence="8" id="KW-1185">Reference proteome</keyword>
<keyword evidence="4 6" id="KW-1133">Transmembrane helix</keyword>
<dbReference type="Pfam" id="PF02361">
    <property type="entry name" value="CbiQ"/>
    <property type="match status" value="1"/>
</dbReference>
<accession>A0ABW1L4A3</accession>
<dbReference type="Proteomes" id="UP001596170">
    <property type="component" value="Unassembled WGS sequence"/>
</dbReference>
<evidence type="ECO:0000256" key="4">
    <source>
        <dbReference type="ARBA" id="ARBA00022989"/>
    </source>
</evidence>
<gene>
    <name evidence="7" type="ORF">ACFPYN_05000</name>
</gene>
<name>A0ABW1L4A3_9BACL</name>
<keyword evidence="3 6" id="KW-0812">Transmembrane</keyword>
<feature type="transmembrane region" description="Helical" evidence="6">
    <location>
        <begin position="232"/>
        <end position="252"/>
    </location>
</feature>
<evidence type="ECO:0000256" key="2">
    <source>
        <dbReference type="ARBA" id="ARBA00022475"/>
    </source>
</evidence>
<evidence type="ECO:0000313" key="7">
    <source>
        <dbReference type="EMBL" id="MFC6038810.1"/>
    </source>
</evidence>
<evidence type="ECO:0000256" key="5">
    <source>
        <dbReference type="ARBA" id="ARBA00023136"/>
    </source>
</evidence>
<feature type="transmembrane region" description="Helical" evidence="6">
    <location>
        <begin position="59"/>
        <end position="80"/>
    </location>
</feature>
<dbReference type="InterPro" id="IPR003339">
    <property type="entry name" value="ABC/ECF_trnsptr_transmembrane"/>
</dbReference>
<evidence type="ECO:0000256" key="3">
    <source>
        <dbReference type="ARBA" id="ARBA00022692"/>
    </source>
</evidence>
<sequence>MSSRTWLHEMNPSLKFILVLVSMLTLAWFFNPWTPLLFFLGVILLQLLFSRVNWKVWSLFMIPIAFTAFGYLWTTLLFAADTSGHVIWSWRGFEVTHTQWNTALSLAFRVFAFSSMSLLFALTTEPVKFVMSLMQQLRLSPKLAYGVMVGYQFLPVVKEEFIHIRHAHRLRGIGEEKYVWQRLLGLRRLLIPLLAGAVRRAERSAFAMEARGFTGERRSTYYEPIFINGRDWLLAAIMVALLIGSSVAGYLLR</sequence>
<evidence type="ECO:0000256" key="6">
    <source>
        <dbReference type="SAM" id="Phobius"/>
    </source>
</evidence>
<protein>
    <submittedName>
        <fullName evidence="7">Energy-coupling factor transporter transmembrane component T family protein</fullName>
    </submittedName>
</protein>
<reference evidence="8" key="1">
    <citation type="journal article" date="2019" name="Int. J. Syst. Evol. Microbiol.">
        <title>The Global Catalogue of Microorganisms (GCM) 10K type strain sequencing project: providing services to taxonomists for standard genome sequencing and annotation.</title>
        <authorList>
            <consortium name="The Broad Institute Genomics Platform"/>
            <consortium name="The Broad Institute Genome Sequencing Center for Infectious Disease"/>
            <person name="Wu L."/>
            <person name="Ma J."/>
        </authorList>
    </citation>
    <scope>NUCLEOTIDE SEQUENCE [LARGE SCALE GENOMIC DNA]</scope>
    <source>
        <strain evidence="8">CCUG 54527</strain>
    </source>
</reference>
<feature type="transmembrane region" description="Helical" evidence="6">
    <location>
        <begin position="100"/>
        <end position="122"/>
    </location>
</feature>
<dbReference type="PANTHER" id="PTHR34857">
    <property type="entry name" value="SLL0384 PROTEIN"/>
    <property type="match status" value="1"/>
</dbReference>
<keyword evidence="5 6" id="KW-0472">Membrane</keyword>
<comment type="caution">
    <text evidence="7">The sequence shown here is derived from an EMBL/GenBank/DDBJ whole genome shotgun (WGS) entry which is preliminary data.</text>
</comment>
<comment type="subcellular location">
    <subcellularLocation>
        <location evidence="1">Membrane</location>
        <topology evidence="1">Multi-pass membrane protein</topology>
    </subcellularLocation>
</comment>
<dbReference type="InterPro" id="IPR051611">
    <property type="entry name" value="ECF_transporter_component"/>
</dbReference>
<evidence type="ECO:0000256" key="1">
    <source>
        <dbReference type="ARBA" id="ARBA00004141"/>
    </source>
</evidence>
<evidence type="ECO:0000313" key="8">
    <source>
        <dbReference type="Proteomes" id="UP001596170"/>
    </source>
</evidence>
<dbReference type="EMBL" id="JBHSRI010000004">
    <property type="protein sequence ID" value="MFC6038810.1"/>
    <property type="molecule type" value="Genomic_DNA"/>
</dbReference>